<comment type="caution">
    <text evidence="1">The sequence shown here is derived from an EMBL/GenBank/DDBJ whole genome shotgun (WGS) entry which is preliminary data.</text>
</comment>
<keyword evidence="2" id="KW-1185">Reference proteome</keyword>
<proteinExistence type="predicted"/>
<reference evidence="1" key="1">
    <citation type="submission" date="2021-12" db="EMBL/GenBank/DDBJ databases">
        <title>Enterovibrio ZSDZ35 sp. nov. and Enterovibrio ZSDZ42 sp. nov., isolated from coastal seawater in Qingdao.</title>
        <authorList>
            <person name="Zhang P."/>
        </authorList>
    </citation>
    <scope>NUCLEOTIDE SEQUENCE</scope>
    <source>
        <strain evidence="1">ZSDZ42</strain>
    </source>
</reference>
<evidence type="ECO:0000313" key="2">
    <source>
        <dbReference type="Proteomes" id="UP001149400"/>
    </source>
</evidence>
<organism evidence="1 2">
    <name type="scientific">Enterovibrio gelatinilyticus</name>
    <dbReference type="NCBI Taxonomy" id="2899819"/>
    <lineage>
        <taxon>Bacteria</taxon>
        <taxon>Pseudomonadati</taxon>
        <taxon>Pseudomonadota</taxon>
        <taxon>Gammaproteobacteria</taxon>
        <taxon>Vibrionales</taxon>
        <taxon>Vibrionaceae</taxon>
        <taxon>Enterovibrio</taxon>
    </lineage>
</organism>
<dbReference type="EMBL" id="JAJUBC010000013">
    <property type="protein sequence ID" value="MDD1794021.1"/>
    <property type="molecule type" value="Genomic_DNA"/>
</dbReference>
<evidence type="ECO:0000313" key="1">
    <source>
        <dbReference type="EMBL" id="MDD1794021.1"/>
    </source>
</evidence>
<dbReference type="PROSITE" id="PS51257">
    <property type="entry name" value="PROKAR_LIPOPROTEIN"/>
    <property type="match status" value="1"/>
</dbReference>
<name>A0ABT5R2N9_9GAMM</name>
<protein>
    <submittedName>
        <fullName evidence="1">Uncharacterized protein</fullName>
    </submittedName>
</protein>
<sequence length="219" mass="24632">MVRYPHLLLQQCFSLSVLRTWLVLLIVSAGGCSTSNSTTDTLSDFSQIKDDEVLLVGRVTVLPAVVGASLKQETDTFMPFDGERVLVWLDTNVPENDSRGKMAVTSSSALGLLADWNIPFYIAIPKQTQMLTGLERALREGESLRYVNLVLPEWFTVLVRADDVAVYIGNLRVYVDEFDEIVAVEVVDESKSARQRIRQRFGEQIRFRVSLLAPSDYLQ</sequence>
<accession>A0ABT5R2N9</accession>
<dbReference type="RefSeq" id="WP_274164862.1">
    <property type="nucleotide sequence ID" value="NZ_JAJUBC010000013.1"/>
</dbReference>
<dbReference type="Proteomes" id="UP001149400">
    <property type="component" value="Unassembled WGS sequence"/>
</dbReference>
<gene>
    <name evidence="1" type="ORF">LRP50_12840</name>
</gene>